<protein>
    <submittedName>
        <fullName evidence="3">Malate/lactate/ureidoglycolate dehydrogenase</fullName>
    </submittedName>
</protein>
<dbReference type="RefSeq" id="WP_345246420.1">
    <property type="nucleotide sequence ID" value="NZ_BAABFO010000002.1"/>
</dbReference>
<evidence type="ECO:0000313" key="4">
    <source>
        <dbReference type="Proteomes" id="UP001501671"/>
    </source>
</evidence>
<comment type="caution">
    <text evidence="3">The sequence shown here is derived from an EMBL/GenBank/DDBJ whole genome shotgun (WGS) entry which is preliminary data.</text>
</comment>
<name>A0ABP8GIX1_9BURK</name>
<keyword evidence="4" id="KW-1185">Reference proteome</keyword>
<dbReference type="InterPro" id="IPR043144">
    <property type="entry name" value="Mal/L-sulf/L-lact_DH-like_ah"/>
</dbReference>
<dbReference type="SUPFAM" id="SSF89733">
    <property type="entry name" value="L-sulfolactate dehydrogenase-like"/>
    <property type="match status" value="1"/>
</dbReference>
<dbReference type="InterPro" id="IPR003767">
    <property type="entry name" value="Malate/L-lactate_DH-like"/>
</dbReference>
<keyword evidence="2" id="KW-0560">Oxidoreductase</keyword>
<evidence type="ECO:0000313" key="3">
    <source>
        <dbReference type="EMBL" id="GAA4325183.1"/>
    </source>
</evidence>
<sequence>MRFKPKALQEILEVIFKTAGSDANEARVVADHLVDCCLSGHDSHGPIRTLAYITAVKKQDLVPNQKPTVVFSTDTIATLDGNRGYGQVIALAATDLGIEKAKKSGLAMITVRNAGHVGRLGAWAERAAAAGQATLYFVNAPRPGGAQLAPFGGTDRRLNAGPLCLGMPSGEGKPVVLDFSTASVAMGKIRLARNKKEKLREPCIVDGHGNLTDDPEALYGPPPGAVLPFGGHKGSGLCMFTDLFAGLLSGAGADYEGTPGEWYPTNNMMALHIDVGTFADIGTIFEQLSAYSAWVKQSPPQTPGGQVLMPGDYERQSRQERAEMIEVDDKTWEQVREAADMAGVPRATLDAMLPGAVA</sequence>
<dbReference type="Pfam" id="PF02615">
    <property type="entry name" value="Ldh_2"/>
    <property type="match status" value="1"/>
</dbReference>
<evidence type="ECO:0000256" key="2">
    <source>
        <dbReference type="ARBA" id="ARBA00023002"/>
    </source>
</evidence>
<proteinExistence type="inferred from homology"/>
<dbReference type="InterPro" id="IPR036111">
    <property type="entry name" value="Mal/L-sulfo/L-lacto_DH-like_sf"/>
</dbReference>
<dbReference type="PANTHER" id="PTHR11091">
    <property type="entry name" value="OXIDOREDUCTASE-RELATED"/>
    <property type="match status" value="1"/>
</dbReference>
<dbReference type="Proteomes" id="UP001501671">
    <property type="component" value="Unassembled WGS sequence"/>
</dbReference>
<evidence type="ECO:0000256" key="1">
    <source>
        <dbReference type="ARBA" id="ARBA00006056"/>
    </source>
</evidence>
<dbReference type="EMBL" id="BAABFO010000002">
    <property type="protein sequence ID" value="GAA4325183.1"/>
    <property type="molecule type" value="Genomic_DNA"/>
</dbReference>
<accession>A0ABP8GIX1</accession>
<dbReference type="Gene3D" id="1.10.1530.10">
    <property type="match status" value="1"/>
</dbReference>
<organism evidence="3 4">
    <name type="scientific">Pigmentiphaga soli</name>
    <dbReference type="NCBI Taxonomy" id="1007095"/>
    <lineage>
        <taxon>Bacteria</taxon>
        <taxon>Pseudomonadati</taxon>
        <taxon>Pseudomonadota</taxon>
        <taxon>Betaproteobacteria</taxon>
        <taxon>Burkholderiales</taxon>
        <taxon>Alcaligenaceae</taxon>
        <taxon>Pigmentiphaga</taxon>
    </lineage>
</organism>
<gene>
    <name evidence="3" type="ORF">GCM10023144_07320</name>
</gene>
<dbReference type="PANTHER" id="PTHR11091:SF0">
    <property type="entry name" value="MALATE DEHYDROGENASE"/>
    <property type="match status" value="1"/>
</dbReference>
<comment type="similarity">
    <text evidence="1">Belongs to the LDH2/MDH2 oxidoreductase family.</text>
</comment>
<dbReference type="InterPro" id="IPR043143">
    <property type="entry name" value="Mal/L-sulf/L-lact_DH-like_NADP"/>
</dbReference>
<dbReference type="Gene3D" id="3.30.1370.60">
    <property type="entry name" value="Hypothetical oxidoreductase yiak, domain 2"/>
    <property type="match status" value="1"/>
</dbReference>
<reference evidence="4" key="1">
    <citation type="journal article" date="2019" name="Int. J. Syst. Evol. Microbiol.">
        <title>The Global Catalogue of Microorganisms (GCM) 10K type strain sequencing project: providing services to taxonomists for standard genome sequencing and annotation.</title>
        <authorList>
            <consortium name="The Broad Institute Genomics Platform"/>
            <consortium name="The Broad Institute Genome Sequencing Center for Infectious Disease"/>
            <person name="Wu L."/>
            <person name="Ma J."/>
        </authorList>
    </citation>
    <scope>NUCLEOTIDE SEQUENCE [LARGE SCALE GENOMIC DNA]</scope>
    <source>
        <strain evidence="4">JCM 17666</strain>
    </source>
</reference>